<organism evidence="1 2">
    <name type="scientific">Amphibalanus amphitrite</name>
    <name type="common">Striped barnacle</name>
    <name type="synonym">Balanus amphitrite</name>
    <dbReference type="NCBI Taxonomy" id="1232801"/>
    <lineage>
        <taxon>Eukaryota</taxon>
        <taxon>Metazoa</taxon>
        <taxon>Ecdysozoa</taxon>
        <taxon>Arthropoda</taxon>
        <taxon>Crustacea</taxon>
        <taxon>Multicrustacea</taxon>
        <taxon>Cirripedia</taxon>
        <taxon>Thoracica</taxon>
        <taxon>Thoracicalcarea</taxon>
        <taxon>Balanomorpha</taxon>
        <taxon>Balanoidea</taxon>
        <taxon>Balanidae</taxon>
        <taxon>Amphibalaninae</taxon>
        <taxon>Amphibalanus</taxon>
    </lineage>
</organism>
<dbReference type="EMBL" id="VIIS01001831">
    <property type="protein sequence ID" value="KAF0292148.1"/>
    <property type="molecule type" value="Genomic_DNA"/>
</dbReference>
<evidence type="ECO:0000313" key="1">
    <source>
        <dbReference type="EMBL" id="KAF0292148.1"/>
    </source>
</evidence>
<dbReference type="Proteomes" id="UP000440578">
    <property type="component" value="Unassembled WGS sequence"/>
</dbReference>
<comment type="caution">
    <text evidence="1">The sequence shown here is derived from an EMBL/GenBank/DDBJ whole genome shotgun (WGS) entry which is preliminary data.</text>
</comment>
<reference evidence="1 2" key="1">
    <citation type="submission" date="2019-07" db="EMBL/GenBank/DDBJ databases">
        <title>Draft genome assembly of a fouling barnacle, Amphibalanus amphitrite (Darwin, 1854): The first reference genome for Thecostraca.</title>
        <authorList>
            <person name="Kim W."/>
        </authorList>
    </citation>
    <scope>NUCLEOTIDE SEQUENCE [LARGE SCALE GENOMIC DNA]</scope>
    <source>
        <strain evidence="1">SNU_AA5</strain>
        <tissue evidence="1">Soma without cirri and trophi</tissue>
    </source>
</reference>
<sequence length="114" mass="12717">MTRLQGAMDTVMLHAVTVQRAERDCVRAYRWRSLVISASQLGYVNSGALSGQIADVVILNNTFMRRLDERAVSFNVTRFTALGCSFGELRPRSLQVTASRLPDADSSEHMPRTI</sequence>
<keyword evidence="2" id="KW-1185">Reference proteome</keyword>
<accession>A0A6A4VPM8</accession>
<proteinExistence type="predicted"/>
<gene>
    <name evidence="1" type="ORF">FJT64_001024</name>
</gene>
<protein>
    <submittedName>
        <fullName evidence="1">Uncharacterized protein</fullName>
    </submittedName>
</protein>
<dbReference type="AlphaFoldDB" id="A0A6A4VPM8"/>
<name>A0A6A4VPM8_AMPAM</name>
<evidence type="ECO:0000313" key="2">
    <source>
        <dbReference type="Proteomes" id="UP000440578"/>
    </source>
</evidence>